<gene>
    <name evidence="2" type="ORF">RMN56_28835</name>
</gene>
<reference evidence="2 3" key="1">
    <citation type="submission" date="2023-09" db="EMBL/GenBank/DDBJ databases">
        <title>Micromonospora halotolerans DSM 45598 genome sequence.</title>
        <authorList>
            <person name="Mo P."/>
        </authorList>
    </citation>
    <scope>NUCLEOTIDE SEQUENCE [LARGE SCALE GENOMIC DNA]</scope>
    <source>
        <strain evidence="2 3">DSM 45598</strain>
    </source>
</reference>
<feature type="signal peptide" evidence="1">
    <location>
        <begin position="1"/>
        <end position="20"/>
    </location>
</feature>
<keyword evidence="3" id="KW-1185">Reference proteome</keyword>
<evidence type="ECO:0000256" key="1">
    <source>
        <dbReference type="SAM" id="SignalP"/>
    </source>
</evidence>
<sequence length="191" mass="19897">MRRVLVLAIVVGAFAGTAGCARSTTAVPTPALAPAGDAPADLREAEIYIPVLQRYLTTPTENSFPARTFTKIYVLDQAHPDAGDPLGKHERGTAIALNAQHQITAALAQVAPVEFIADRKAVIETRDGCPQVRDGGILITLGTVDGDDSKAKVAINGFVACLGATWLTYALQRDAGSGWRVTGTTGSTGIA</sequence>
<feature type="chain" id="PRO_5046802248" description="Lipoprotein" evidence="1">
    <location>
        <begin position="21"/>
        <end position="191"/>
    </location>
</feature>
<dbReference type="PROSITE" id="PS51257">
    <property type="entry name" value="PROKAR_LIPOPROTEIN"/>
    <property type="match status" value="1"/>
</dbReference>
<dbReference type="RefSeq" id="WP_313720962.1">
    <property type="nucleotide sequence ID" value="NZ_CP134876.1"/>
</dbReference>
<dbReference type="Proteomes" id="UP001303001">
    <property type="component" value="Chromosome"/>
</dbReference>
<dbReference type="EMBL" id="CP134876">
    <property type="protein sequence ID" value="WNM39091.1"/>
    <property type="molecule type" value="Genomic_DNA"/>
</dbReference>
<proteinExistence type="predicted"/>
<organism evidence="2 3">
    <name type="scientific">Micromonospora halotolerans</name>
    <dbReference type="NCBI Taxonomy" id="709879"/>
    <lineage>
        <taxon>Bacteria</taxon>
        <taxon>Bacillati</taxon>
        <taxon>Actinomycetota</taxon>
        <taxon>Actinomycetes</taxon>
        <taxon>Micromonosporales</taxon>
        <taxon>Micromonosporaceae</taxon>
        <taxon>Micromonospora</taxon>
    </lineage>
</organism>
<keyword evidence="1" id="KW-0732">Signal</keyword>
<evidence type="ECO:0000313" key="3">
    <source>
        <dbReference type="Proteomes" id="UP001303001"/>
    </source>
</evidence>
<name>A0ABY9ZUV2_9ACTN</name>
<accession>A0ABY9ZUV2</accession>
<protein>
    <recommendedName>
        <fullName evidence="4">Lipoprotein</fullName>
    </recommendedName>
</protein>
<evidence type="ECO:0008006" key="4">
    <source>
        <dbReference type="Google" id="ProtNLM"/>
    </source>
</evidence>
<evidence type="ECO:0000313" key="2">
    <source>
        <dbReference type="EMBL" id="WNM39091.1"/>
    </source>
</evidence>